<organism evidence="3">
    <name type="scientific">Cladocopium goreaui</name>
    <dbReference type="NCBI Taxonomy" id="2562237"/>
    <lineage>
        <taxon>Eukaryota</taxon>
        <taxon>Sar</taxon>
        <taxon>Alveolata</taxon>
        <taxon>Dinophyceae</taxon>
        <taxon>Suessiales</taxon>
        <taxon>Symbiodiniaceae</taxon>
        <taxon>Cladocopium</taxon>
    </lineage>
</organism>
<feature type="coiled-coil region" evidence="1">
    <location>
        <begin position="135"/>
        <end position="183"/>
    </location>
</feature>
<accession>A0A9P1FZ62</accession>
<dbReference type="Proteomes" id="UP001152797">
    <property type="component" value="Unassembled WGS sequence"/>
</dbReference>
<evidence type="ECO:0000313" key="3">
    <source>
        <dbReference type="EMBL" id="CAI3992060.1"/>
    </source>
</evidence>
<comment type="caution">
    <text evidence="3">The sequence shown here is derived from an EMBL/GenBank/DDBJ whole genome shotgun (WGS) entry which is preliminary data.</text>
</comment>
<name>A0A9P1FZ62_9DINO</name>
<reference evidence="4" key="2">
    <citation type="submission" date="2024-04" db="EMBL/GenBank/DDBJ databases">
        <authorList>
            <person name="Chen Y."/>
            <person name="Shah S."/>
            <person name="Dougan E. K."/>
            <person name="Thang M."/>
            <person name="Chan C."/>
        </authorList>
    </citation>
    <scope>NUCLEOTIDE SEQUENCE [LARGE SCALE GENOMIC DNA]</scope>
</reference>
<reference evidence="3" key="1">
    <citation type="submission" date="2022-10" db="EMBL/GenBank/DDBJ databases">
        <authorList>
            <person name="Chen Y."/>
            <person name="Dougan E. K."/>
            <person name="Chan C."/>
            <person name="Rhodes N."/>
            <person name="Thang M."/>
        </authorList>
    </citation>
    <scope>NUCLEOTIDE SEQUENCE</scope>
</reference>
<dbReference type="AlphaFoldDB" id="A0A9P1FZ62"/>
<evidence type="ECO:0000256" key="1">
    <source>
        <dbReference type="SAM" id="Coils"/>
    </source>
</evidence>
<dbReference type="EMBL" id="CAMXCT020001668">
    <property type="protein sequence ID" value="CAL1145435.1"/>
    <property type="molecule type" value="Genomic_DNA"/>
</dbReference>
<dbReference type="EMBL" id="CAMXCT030001668">
    <property type="protein sequence ID" value="CAL4779372.1"/>
    <property type="molecule type" value="Genomic_DNA"/>
</dbReference>
<evidence type="ECO:0000256" key="2">
    <source>
        <dbReference type="SAM" id="MobiDB-lite"/>
    </source>
</evidence>
<dbReference type="EMBL" id="CAMXCT010001668">
    <property type="protein sequence ID" value="CAI3992060.1"/>
    <property type="molecule type" value="Genomic_DNA"/>
</dbReference>
<evidence type="ECO:0000313" key="4">
    <source>
        <dbReference type="EMBL" id="CAL1145435.1"/>
    </source>
</evidence>
<protein>
    <submittedName>
        <fullName evidence="3">Uncharacterized protein</fullName>
    </submittedName>
</protein>
<gene>
    <name evidence="3" type="ORF">C1SCF055_LOCUS18915</name>
</gene>
<evidence type="ECO:0000313" key="5">
    <source>
        <dbReference type="Proteomes" id="UP001152797"/>
    </source>
</evidence>
<feature type="region of interest" description="Disordered" evidence="2">
    <location>
        <begin position="1"/>
        <end position="28"/>
    </location>
</feature>
<keyword evidence="5" id="KW-1185">Reference proteome</keyword>
<feature type="compositionally biased region" description="Basic and acidic residues" evidence="2">
    <location>
        <begin position="10"/>
        <end position="28"/>
    </location>
</feature>
<keyword evidence="1" id="KW-0175">Coiled coil</keyword>
<proteinExistence type="predicted"/>
<sequence length="184" mass="20964">MRARELLQMGHERSESRSGSPRDPEESRSRLQRVLLLASRNGAWQGALQNVFKTATCSCQEGGDSCCPGSCSHSMDAMAIEEFRARGRINELRHRVRQSIYDAWHTGQLHGALKEALEESRTAQSLMPGQSPHLLEEAQKVIRTLQVDMADMSRQREELHGEVDRLKQQLREVLLENRQWLSTS</sequence>